<evidence type="ECO:0000259" key="9">
    <source>
        <dbReference type="PROSITE" id="PS51755"/>
    </source>
</evidence>
<evidence type="ECO:0000256" key="2">
    <source>
        <dbReference type="ARBA" id="ARBA00023012"/>
    </source>
</evidence>
<evidence type="ECO:0000313" key="10">
    <source>
        <dbReference type="EMBL" id="MFD1191558.1"/>
    </source>
</evidence>
<gene>
    <name evidence="10" type="ORF">ACFQ27_13290</name>
</gene>
<dbReference type="Gene3D" id="3.40.50.2300">
    <property type="match status" value="1"/>
</dbReference>
<evidence type="ECO:0000256" key="1">
    <source>
        <dbReference type="ARBA" id="ARBA00022553"/>
    </source>
</evidence>
<dbReference type="Proteomes" id="UP001597216">
    <property type="component" value="Unassembled WGS sequence"/>
</dbReference>
<keyword evidence="11" id="KW-1185">Reference proteome</keyword>
<dbReference type="SMART" id="SM00448">
    <property type="entry name" value="REC"/>
    <property type="match status" value="1"/>
</dbReference>
<evidence type="ECO:0000256" key="3">
    <source>
        <dbReference type="ARBA" id="ARBA00023015"/>
    </source>
</evidence>
<dbReference type="PROSITE" id="PS51755">
    <property type="entry name" value="OMPR_PHOB"/>
    <property type="match status" value="1"/>
</dbReference>
<dbReference type="InterPro" id="IPR001789">
    <property type="entry name" value="Sig_transdc_resp-reg_receiver"/>
</dbReference>
<dbReference type="EMBL" id="JBHTLQ010000029">
    <property type="protein sequence ID" value="MFD1191558.1"/>
    <property type="molecule type" value="Genomic_DNA"/>
</dbReference>
<evidence type="ECO:0000256" key="5">
    <source>
        <dbReference type="ARBA" id="ARBA00023163"/>
    </source>
</evidence>
<evidence type="ECO:0000313" key="11">
    <source>
        <dbReference type="Proteomes" id="UP001597216"/>
    </source>
</evidence>
<dbReference type="SUPFAM" id="SSF46894">
    <property type="entry name" value="C-terminal effector domain of the bipartite response regulators"/>
    <property type="match status" value="1"/>
</dbReference>
<proteinExistence type="predicted"/>
<dbReference type="RefSeq" id="WP_374342557.1">
    <property type="nucleotide sequence ID" value="NZ_JBHTLQ010000029.1"/>
</dbReference>
<dbReference type="InterPro" id="IPR039420">
    <property type="entry name" value="WalR-like"/>
</dbReference>
<dbReference type="Gene3D" id="1.10.10.10">
    <property type="entry name" value="Winged helix-like DNA-binding domain superfamily/Winged helix DNA-binding domain"/>
    <property type="match status" value="1"/>
</dbReference>
<dbReference type="Pfam" id="PF00486">
    <property type="entry name" value="Trans_reg_C"/>
    <property type="match status" value="1"/>
</dbReference>
<dbReference type="CDD" id="cd00383">
    <property type="entry name" value="trans_reg_C"/>
    <property type="match status" value="1"/>
</dbReference>
<feature type="domain" description="OmpR/PhoB-type" evidence="9">
    <location>
        <begin position="141"/>
        <end position="236"/>
    </location>
</feature>
<evidence type="ECO:0000256" key="4">
    <source>
        <dbReference type="ARBA" id="ARBA00023125"/>
    </source>
</evidence>
<reference evidence="11" key="1">
    <citation type="journal article" date="2019" name="Int. J. Syst. Evol. Microbiol.">
        <title>The Global Catalogue of Microorganisms (GCM) 10K type strain sequencing project: providing services to taxonomists for standard genome sequencing and annotation.</title>
        <authorList>
            <consortium name="The Broad Institute Genomics Platform"/>
            <consortium name="The Broad Institute Genome Sequencing Center for Infectious Disease"/>
            <person name="Wu L."/>
            <person name="Ma J."/>
        </authorList>
    </citation>
    <scope>NUCLEOTIDE SEQUENCE [LARGE SCALE GENOMIC DNA]</scope>
    <source>
        <strain evidence="11">CCUG 55074</strain>
    </source>
</reference>
<evidence type="ECO:0000256" key="7">
    <source>
        <dbReference type="PROSITE-ProRule" id="PRU01091"/>
    </source>
</evidence>
<organism evidence="10 11">
    <name type="scientific">Phenylobacterium conjunctum</name>
    <dbReference type="NCBI Taxonomy" id="1298959"/>
    <lineage>
        <taxon>Bacteria</taxon>
        <taxon>Pseudomonadati</taxon>
        <taxon>Pseudomonadota</taxon>
        <taxon>Alphaproteobacteria</taxon>
        <taxon>Caulobacterales</taxon>
        <taxon>Caulobacteraceae</taxon>
        <taxon>Phenylobacterium</taxon>
    </lineage>
</organism>
<keyword evidence="3" id="KW-0805">Transcription regulation</keyword>
<evidence type="ECO:0000256" key="6">
    <source>
        <dbReference type="PROSITE-ProRule" id="PRU00169"/>
    </source>
</evidence>
<keyword evidence="1 6" id="KW-0597">Phosphoprotein</keyword>
<feature type="modified residue" description="4-aspartylphosphate" evidence="6">
    <location>
        <position position="61"/>
    </location>
</feature>
<dbReference type="Pfam" id="PF00072">
    <property type="entry name" value="Response_reg"/>
    <property type="match status" value="1"/>
</dbReference>
<accession>A0ABW3T3J8</accession>
<dbReference type="CDD" id="cd17574">
    <property type="entry name" value="REC_OmpR"/>
    <property type="match status" value="1"/>
</dbReference>
<dbReference type="InterPro" id="IPR011006">
    <property type="entry name" value="CheY-like_superfamily"/>
</dbReference>
<sequence>MAMAETFQGERHLLVVDDDDRIRELLKEYLSRRGFRVSAAAGGAAARTLMETLDFDLAVFDVMMPGEDGFSLTRWLRDRKGAAGRTPVLMLTARGLAEDRIEGLRLGADDYLAKPFEPEELVLRIEAILRRAQARPVQAQSAAINLGRCQFDPDRGELTCEGAAVRLTEAEIALLRRLSRCPHEPVDRLELAKETVDPSGRAVDVQVTRLRRKIETDPKAPRYLQTVRGVGYMLAPD</sequence>
<dbReference type="Gene3D" id="6.10.250.690">
    <property type="match status" value="1"/>
</dbReference>
<dbReference type="InterPro" id="IPR036388">
    <property type="entry name" value="WH-like_DNA-bd_sf"/>
</dbReference>
<protein>
    <submittedName>
        <fullName evidence="10">Response regulator</fullName>
    </submittedName>
</protein>
<name>A0ABW3T3J8_9CAUL</name>
<feature type="domain" description="Response regulatory" evidence="8">
    <location>
        <begin position="12"/>
        <end position="129"/>
    </location>
</feature>
<feature type="DNA-binding region" description="OmpR/PhoB-type" evidence="7">
    <location>
        <begin position="141"/>
        <end position="236"/>
    </location>
</feature>
<dbReference type="PROSITE" id="PS50110">
    <property type="entry name" value="RESPONSE_REGULATORY"/>
    <property type="match status" value="1"/>
</dbReference>
<dbReference type="PANTHER" id="PTHR48111">
    <property type="entry name" value="REGULATOR OF RPOS"/>
    <property type="match status" value="1"/>
</dbReference>
<evidence type="ECO:0000259" key="8">
    <source>
        <dbReference type="PROSITE" id="PS50110"/>
    </source>
</evidence>
<dbReference type="InterPro" id="IPR016032">
    <property type="entry name" value="Sig_transdc_resp-reg_C-effctor"/>
</dbReference>
<dbReference type="SMART" id="SM00862">
    <property type="entry name" value="Trans_reg_C"/>
    <property type="match status" value="1"/>
</dbReference>
<comment type="caution">
    <text evidence="10">The sequence shown here is derived from an EMBL/GenBank/DDBJ whole genome shotgun (WGS) entry which is preliminary data.</text>
</comment>
<dbReference type="PANTHER" id="PTHR48111:SF4">
    <property type="entry name" value="DNA-BINDING DUAL TRANSCRIPTIONAL REGULATOR OMPR"/>
    <property type="match status" value="1"/>
</dbReference>
<dbReference type="SUPFAM" id="SSF52172">
    <property type="entry name" value="CheY-like"/>
    <property type="match status" value="1"/>
</dbReference>
<keyword evidence="5" id="KW-0804">Transcription</keyword>
<keyword evidence="2" id="KW-0902">Two-component regulatory system</keyword>
<dbReference type="InterPro" id="IPR001867">
    <property type="entry name" value="OmpR/PhoB-type_DNA-bd"/>
</dbReference>
<keyword evidence="4 7" id="KW-0238">DNA-binding</keyword>